<reference evidence="3" key="2">
    <citation type="journal article" date="2018" name="BMC Genomics">
        <title>A manually annotated Actinidia chinensis var. chinensis (kiwifruit) genome highlights the challenges associated with draft genomes and gene prediction in plants.</title>
        <authorList>
            <person name="Pilkington S.M."/>
            <person name="Crowhurst R."/>
            <person name="Hilario E."/>
            <person name="Nardozza S."/>
            <person name="Fraser L."/>
            <person name="Peng Y."/>
            <person name="Gunaseelan K."/>
            <person name="Simpson R."/>
            <person name="Tahir J."/>
            <person name="Deroles S.C."/>
            <person name="Templeton K."/>
            <person name="Luo Z."/>
            <person name="Davy M."/>
            <person name="Cheng C."/>
            <person name="McNeilage M."/>
            <person name="Scaglione D."/>
            <person name="Liu Y."/>
            <person name="Zhang Q."/>
            <person name="Datson P."/>
            <person name="De Silva N."/>
            <person name="Gardiner S.E."/>
            <person name="Bassett H."/>
            <person name="Chagne D."/>
            <person name="McCallum J."/>
            <person name="Dzierzon H."/>
            <person name="Deng C."/>
            <person name="Wang Y.Y."/>
            <person name="Barron L."/>
            <person name="Manako K."/>
            <person name="Bowen J."/>
            <person name="Foster T.M."/>
            <person name="Erridge Z.A."/>
            <person name="Tiffin H."/>
            <person name="Waite C.N."/>
            <person name="Davies K.M."/>
            <person name="Grierson E.P."/>
            <person name="Laing W.A."/>
            <person name="Kirk R."/>
            <person name="Chen X."/>
            <person name="Wood M."/>
            <person name="Montefiori M."/>
            <person name="Brummell D.A."/>
            <person name="Schwinn K.E."/>
            <person name="Catanach A."/>
            <person name="Fullerton C."/>
            <person name="Li D."/>
            <person name="Meiyalaghan S."/>
            <person name="Nieuwenhuizen N."/>
            <person name="Read N."/>
            <person name="Prakash R."/>
            <person name="Hunter D."/>
            <person name="Zhang H."/>
            <person name="McKenzie M."/>
            <person name="Knabel M."/>
            <person name="Harris A."/>
            <person name="Allan A.C."/>
            <person name="Gleave A."/>
            <person name="Chen A."/>
            <person name="Janssen B.J."/>
            <person name="Plunkett B."/>
            <person name="Ampomah-Dwamena C."/>
            <person name="Voogd C."/>
            <person name="Leif D."/>
            <person name="Lafferty D."/>
            <person name="Souleyre E.J.F."/>
            <person name="Varkonyi-Gasic E."/>
            <person name="Gambi F."/>
            <person name="Hanley J."/>
            <person name="Yao J.L."/>
            <person name="Cheung J."/>
            <person name="David K.M."/>
            <person name="Warren B."/>
            <person name="Marsh K."/>
            <person name="Snowden K.C."/>
            <person name="Lin-Wang K."/>
            <person name="Brian L."/>
            <person name="Martinez-Sanchez M."/>
            <person name="Wang M."/>
            <person name="Ileperuma N."/>
            <person name="Macnee N."/>
            <person name="Campin R."/>
            <person name="McAtee P."/>
            <person name="Drummond R.S.M."/>
            <person name="Espley R.V."/>
            <person name="Ireland H.S."/>
            <person name="Wu R."/>
            <person name="Atkinson R.G."/>
            <person name="Karunairetnam S."/>
            <person name="Bulley S."/>
            <person name="Chunkath S."/>
            <person name="Hanley Z."/>
            <person name="Storey R."/>
            <person name="Thrimawithana A.H."/>
            <person name="Thomson S."/>
            <person name="David C."/>
            <person name="Testolin R."/>
            <person name="Huang H."/>
            <person name="Hellens R.P."/>
            <person name="Schaffer R.J."/>
        </authorList>
    </citation>
    <scope>NUCLEOTIDE SEQUENCE [LARGE SCALE GENOMIC DNA]</scope>
    <source>
        <strain evidence="3">cv. Red5</strain>
    </source>
</reference>
<feature type="domain" description="UspA" evidence="1">
    <location>
        <begin position="11"/>
        <end position="131"/>
    </location>
</feature>
<dbReference type="Gene3D" id="3.40.50.620">
    <property type="entry name" value="HUPs"/>
    <property type="match status" value="1"/>
</dbReference>
<dbReference type="SUPFAM" id="SSF52402">
    <property type="entry name" value="Adenine nucleotide alpha hydrolases-like"/>
    <property type="match status" value="1"/>
</dbReference>
<dbReference type="OMA" id="HVICIAV"/>
<organism evidence="2 3">
    <name type="scientific">Actinidia chinensis var. chinensis</name>
    <name type="common">Chinese soft-hair kiwi</name>
    <dbReference type="NCBI Taxonomy" id="1590841"/>
    <lineage>
        <taxon>Eukaryota</taxon>
        <taxon>Viridiplantae</taxon>
        <taxon>Streptophyta</taxon>
        <taxon>Embryophyta</taxon>
        <taxon>Tracheophyta</taxon>
        <taxon>Spermatophyta</taxon>
        <taxon>Magnoliopsida</taxon>
        <taxon>eudicotyledons</taxon>
        <taxon>Gunneridae</taxon>
        <taxon>Pentapetalae</taxon>
        <taxon>asterids</taxon>
        <taxon>Ericales</taxon>
        <taxon>Actinidiaceae</taxon>
        <taxon>Actinidia</taxon>
    </lineage>
</organism>
<protein>
    <submittedName>
        <fullName evidence="2">Universal stress protein like</fullName>
    </submittedName>
</protein>
<dbReference type="AlphaFoldDB" id="A0A2R6QDK1"/>
<evidence type="ECO:0000259" key="1">
    <source>
        <dbReference type="Pfam" id="PF00582"/>
    </source>
</evidence>
<dbReference type="InParanoid" id="A0A2R6QDK1"/>
<reference evidence="2 3" key="1">
    <citation type="submission" date="2017-07" db="EMBL/GenBank/DDBJ databases">
        <title>An improved, manually edited Actinidia chinensis var. chinensis (kiwifruit) genome highlights the challenges associated with draft genomes and gene prediction in plants.</title>
        <authorList>
            <person name="Pilkington S."/>
            <person name="Crowhurst R."/>
            <person name="Hilario E."/>
            <person name="Nardozza S."/>
            <person name="Fraser L."/>
            <person name="Peng Y."/>
            <person name="Gunaseelan K."/>
            <person name="Simpson R."/>
            <person name="Tahir J."/>
            <person name="Deroles S."/>
            <person name="Templeton K."/>
            <person name="Luo Z."/>
            <person name="Davy M."/>
            <person name="Cheng C."/>
            <person name="Mcneilage M."/>
            <person name="Scaglione D."/>
            <person name="Liu Y."/>
            <person name="Zhang Q."/>
            <person name="Datson P."/>
            <person name="De Silva N."/>
            <person name="Gardiner S."/>
            <person name="Bassett H."/>
            <person name="Chagne D."/>
            <person name="Mccallum J."/>
            <person name="Dzierzon H."/>
            <person name="Deng C."/>
            <person name="Wang Y.-Y."/>
            <person name="Barron N."/>
            <person name="Manako K."/>
            <person name="Bowen J."/>
            <person name="Foster T."/>
            <person name="Erridge Z."/>
            <person name="Tiffin H."/>
            <person name="Waite C."/>
            <person name="Davies K."/>
            <person name="Grierson E."/>
            <person name="Laing W."/>
            <person name="Kirk R."/>
            <person name="Chen X."/>
            <person name="Wood M."/>
            <person name="Montefiori M."/>
            <person name="Brummell D."/>
            <person name="Schwinn K."/>
            <person name="Catanach A."/>
            <person name="Fullerton C."/>
            <person name="Li D."/>
            <person name="Meiyalaghan S."/>
            <person name="Nieuwenhuizen N."/>
            <person name="Read N."/>
            <person name="Prakash R."/>
            <person name="Hunter D."/>
            <person name="Zhang H."/>
            <person name="Mckenzie M."/>
            <person name="Knabel M."/>
            <person name="Harris A."/>
            <person name="Allan A."/>
            <person name="Chen A."/>
            <person name="Janssen B."/>
            <person name="Plunkett B."/>
            <person name="Dwamena C."/>
            <person name="Voogd C."/>
            <person name="Leif D."/>
            <person name="Lafferty D."/>
            <person name="Souleyre E."/>
            <person name="Varkonyi-Gasic E."/>
            <person name="Gambi F."/>
            <person name="Hanley J."/>
            <person name="Yao J.-L."/>
            <person name="Cheung J."/>
            <person name="David K."/>
            <person name="Warren B."/>
            <person name="Marsh K."/>
            <person name="Snowden K."/>
            <person name="Lin-Wang K."/>
            <person name="Brian L."/>
            <person name="Martinez-Sanchez M."/>
            <person name="Wang M."/>
            <person name="Ileperuma N."/>
            <person name="Macnee N."/>
            <person name="Campin R."/>
            <person name="Mcatee P."/>
            <person name="Drummond R."/>
            <person name="Espley R."/>
            <person name="Ireland H."/>
            <person name="Wu R."/>
            <person name="Atkinson R."/>
            <person name="Karunairetnam S."/>
            <person name="Bulley S."/>
            <person name="Chunkath S."/>
            <person name="Hanley Z."/>
            <person name="Storey R."/>
            <person name="Thrimawithana A."/>
            <person name="Thomson S."/>
            <person name="David C."/>
            <person name="Testolin R."/>
        </authorList>
    </citation>
    <scope>NUCLEOTIDE SEQUENCE [LARGE SCALE GENOMIC DNA]</scope>
    <source>
        <strain evidence="3">cv. Red5</strain>
        <tissue evidence="2">Young leaf</tissue>
    </source>
</reference>
<gene>
    <name evidence="2" type="ORF">CEY00_Acc19678</name>
</gene>
<dbReference type="Proteomes" id="UP000241394">
    <property type="component" value="Chromosome LG17"/>
</dbReference>
<comment type="caution">
    <text evidence="2">The sequence shown here is derived from an EMBL/GenBank/DDBJ whole genome shotgun (WGS) entry which is preliminary data.</text>
</comment>
<evidence type="ECO:0000313" key="2">
    <source>
        <dbReference type="EMBL" id="PSS06198.1"/>
    </source>
</evidence>
<dbReference type="Gramene" id="PSS06198">
    <property type="protein sequence ID" value="PSS06198"/>
    <property type="gene ID" value="CEY00_Acc19678"/>
</dbReference>
<evidence type="ECO:0000313" key="3">
    <source>
        <dbReference type="Proteomes" id="UP000241394"/>
    </source>
</evidence>
<dbReference type="InterPro" id="IPR006016">
    <property type="entry name" value="UspA"/>
</dbReference>
<accession>A0A2R6QDK1</accession>
<dbReference type="PANTHER" id="PTHR31964">
    <property type="entry name" value="ADENINE NUCLEOTIDE ALPHA HYDROLASES-LIKE SUPERFAMILY PROTEIN"/>
    <property type="match status" value="1"/>
</dbReference>
<proteinExistence type="predicted"/>
<keyword evidence="3" id="KW-1185">Reference proteome</keyword>
<sequence length="132" mass="14887">MEEGKRRRKERRIVAAVDENEESMYALSWCLGNVLPENTKCTTPLPVYFSPDATKYHFGADAIASMDKYGRDLASSVMRRAEAVYRDFNTNINVEKTVGTVDAKHVICIAVEKLGADILIMGSHDYGFFKRC</sequence>
<dbReference type="OrthoDB" id="843225at2759"/>
<dbReference type="Pfam" id="PF00582">
    <property type="entry name" value="Usp"/>
    <property type="match status" value="1"/>
</dbReference>
<dbReference type="EMBL" id="NKQK01000017">
    <property type="protein sequence ID" value="PSS06198.1"/>
    <property type="molecule type" value="Genomic_DNA"/>
</dbReference>
<dbReference type="STRING" id="1590841.A0A2R6QDK1"/>
<dbReference type="InterPro" id="IPR014729">
    <property type="entry name" value="Rossmann-like_a/b/a_fold"/>
</dbReference>
<dbReference type="PANTHER" id="PTHR31964:SF126">
    <property type="entry name" value="ADENINE NUCLEOTIDE ALPHA HYDROLASES-LIKE SUPERFAMILY PROTEIN"/>
    <property type="match status" value="1"/>
</dbReference>
<name>A0A2R6QDK1_ACTCC</name>